<keyword evidence="3" id="KW-1185">Reference proteome</keyword>
<dbReference type="RefSeq" id="WP_175593454.1">
    <property type="nucleotide sequence ID" value="NZ_JABWGN010000013.1"/>
</dbReference>
<feature type="transmembrane region" description="Helical" evidence="1">
    <location>
        <begin position="60"/>
        <end position="80"/>
    </location>
</feature>
<proteinExistence type="predicted"/>
<evidence type="ECO:0000313" key="2">
    <source>
        <dbReference type="EMBL" id="NUW36008.1"/>
    </source>
</evidence>
<gene>
    <name evidence="2" type="ORF">HTZ77_32000</name>
</gene>
<feature type="transmembrane region" description="Helical" evidence="1">
    <location>
        <begin position="251"/>
        <end position="268"/>
    </location>
</feature>
<feature type="transmembrane region" description="Helical" evidence="1">
    <location>
        <begin position="378"/>
        <end position="397"/>
    </location>
</feature>
<name>A0A7Y6IE77_9ACTN</name>
<feature type="transmembrane region" description="Helical" evidence="1">
    <location>
        <begin position="160"/>
        <end position="178"/>
    </location>
</feature>
<feature type="transmembrane region" description="Helical" evidence="1">
    <location>
        <begin position="223"/>
        <end position="245"/>
    </location>
</feature>
<accession>A0A7Y6IE77</accession>
<keyword evidence="1" id="KW-0472">Membrane</keyword>
<feature type="transmembrane region" description="Helical" evidence="1">
    <location>
        <begin position="126"/>
        <end position="148"/>
    </location>
</feature>
<organism evidence="2 3">
    <name type="scientific">Nonomuraea montanisoli</name>
    <dbReference type="NCBI Taxonomy" id="2741721"/>
    <lineage>
        <taxon>Bacteria</taxon>
        <taxon>Bacillati</taxon>
        <taxon>Actinomycetota</taxon>
        <taxon>Actinomycetes</taxon>
        <taxon>Streptosporangiales</taxon>
        <taxon>Streptosporangiaceae</taxon>
        <taxon>Nonomuraea</taxon>
    </lineage>
</organism>
<evidence type="ECO:0000256" key="1">
    <source>
        <dbReference type="SAM" id="Phobius"/>
    </source>
</evidence>
<evidence type="ECO:0000313" key="3">
    <source>
        <dbReference type="Proteomes" id="UP000586042"/>
    </source>
</evidence>
<sequence length="773" mass="83491">MRRHRFGRIAALIALGHLAAVVVLGVLALTTDQGDLLWTAVTRESGSPWFFGPGEDTLTVSWRLALVLVLVGALQSWALWQVLRGRVRGELTDRGRAVGLLRLALYLGVGYSLITIPLIAATGGHWLWSVTGVASGLVRLAVVGLFFLVLRDTASRGLRLFSLVAGTVACVSGIGTEITDAFGLYSAEQVFTLAGGYGHVWLAWSVSILVAQARDPRWSAATVRTGVVAQVMFVLMPSGVVSFGGNGFPDVLMVYTLLGAASVFGLVWDARTAHELANPLPGPGRGRAPARLRARWWPAAAAAVVLPAVPAAVNLARGRYHWIGPRGVIEQFVRVEGGSWDALTWLALDVFVGVGGPALLVLLAVLRRTRGAVRFTTPALTVAAAVGFVSALTATPLPEDFGDLYEGAQMYPDELFAPGKGGEVFVGISPSWYGAALLASALLLLLLYPAARVRRARRHVLLAGLATLVALGFVPAADQAVGPVTAAEDCGPPEQWRSEPARRDLTRDQRFVCSFRQGDLIRFAAATPDAVILAHARRLCGVYTRNDPQEVARLQAREGLKRDALARPLAEICPGAAATVKAAAVEQDREIREWEADGRRMCDSRPRHHPLIRPVTVTRVKDPQFTDYGVVETYEPTGDDEDPADDDLLERTQDAGLVAARPGHLMILTDPDFPLCVTVETYTRRPPVETKGWDHVAEVGYQSPTGAIVLTDELSGTELPDLSLGGRAGHYRIRVHYDEFTRKGQQENGQRLLIMAFPGKGDKPVTYRKPPKH</sequence>
<feature type="transmembrane region" description="Helical" evidence="1">
    <location>
        <begin position="431"/>
        <end position="448"/>
    </location>
</feature>
<keyword evidence="1" id="KW-1133">Transmembrane helix</keyword>
<feature type="transmembrane region" description="Helical" evidence="1">
    <location>
        <begin position="342"/>
        <end position="366"/>
    </location>
</feature>
<dbReference type="EMBL" id="JABWGN010000013">
    <property type="protein sequence ID" value="NUW36008.1"/>
    <property type="molecule type" value="Genomic_DNA"/>
</dbReference>
<feature type="transmembrane region" description="Helical" evidence="1">
    <location>
        <begin position="296"/>
        <end position="316"/>
    </location>
</feature>
<protein>
    <submittedName>
        <fullName evidence="2">Uncharacterized protein</fullName>
    </submittedName>
</protein>
<keyword evidence="1" id="KW-0812">Transmembrane</keyword>
<reference evidence="2 3" key="1">
    <citation type="submission" date="2020-06" db="EMBL/GenBank/DDBJ databases">
        <title>Nonomuraea sp. SMC257, a novel actinomycete isolated from soil.</title>
        <authorList>
            <person name="Chanama M."/>
        </authorList>
    </citation>
    <scope>NUCLEOTIDE SEQUENCE [LARGE SCALE GENOMIC DNA]</scope>
    <source>
        <strain evidence="2 3">SMC257</strain>
    </source>
</reference>
<feature type="transmembrane region" description="Helical" evidence="1">
    <location>
        <begin position="190"/>
        <end position="211"/>
    </location>
</feature>
<comment type="caution">
    <text evidence="2">The sequence shown here is derived from an EMBL/GenBank/DDBJ whole genome shotgun (WGS) entry which is preliminary data.</text>
</comment>
<dbReference type="Proteomes" id="UP000586042">
    <property type="component" value="Unassembled WGS sequence"/>
</dbReference>
<feature type="transmembrane region" description="Helical" evidence="1">
    <location>
        <begin position="100"/>
        <end position="120"/>
    </location>
</feature>
<feature type="transmembrane region" description="Helical" evidence="1">
    <location>
        <begin position="460"/>
        <end position="477"/>
    </location>
</feature>
<dbReference type="AlphaFoldDB" id="A0A7Y6IE77"/>